<dbReference type="GO" id="GO:0005829">
    <property type="term" value="C:cytosol"/>
    <property type="evidence" value="ECO:0007669"/>
    <property type="project" value="TreeGrafter"/>
</dbReference>
<dbReference type="PANTHER" id="PTHR42695:SF5">
    <property type="entry name" value="GLUTAMINE AMIDOTRANSFERASE YLR126C-RELATED"/>
    <property type="match status" value="1"/>
</dbReference>
<dbReference type="GO" id="GO:0016740">
    <property type="term" value="F:transferase activity"/>
    <property type="evidence" value="ECO:0007669"/>
    <property type="project" value="UniProtKB-KW"/>
</dbReference>
<keyword evidence="3" id="KW-1185">Reference proteome</keyword>
<dbReference type="Proteomes" id="UP000198500">
    <property type="component" value="Unassembled WGS sequence"/>
</dbReference>
<dbReference type="SUPFAM" id="SSF52317">
    <property type="entry name" value="Class I glutamine amidotransferase-like"/>
    <property type="match status" value="1"/>
</dbReference>
<gene>
    <name evidence="2" type="ORF">SAMN05443545_106136</name>
</gene>
<dbReference type="PANTHER" id="PTHR42695">
    <property type="entry name" value="GLUTAMINE AMIDOTRANSFERASE YLR126C-RELATED"/>
    <property type="match status" value="1"/>
</dbReference>
<keyword evidence="2" id="KW-0315">Glutamine amidotransferase</keyword>
<organism evidence="2 3">
    <name type="scientific">Aidingimonas halophila</name>
    <dbReference type="NCBI Taxonomy" id="574349"/>
    <lineage>
        <taxon>Bacteria</taxon>
        <taxon>Pseudomonadati</taxon>
        <taxon>Pseudomonadota</taxon>
        <taxon>Gammaproteobacteria</taxon>
        <taxon>Oceanospirillales</taxon>
        <taxon>Halomonadaceae</taxon>
        <taxon>Aidingimonas</taxon>
    </lineage>
</organism>
<feature type="domain" description="Glutamine amidotransferase" evidence="1">
    <location>
        <begin position="47"/>
        <end position="174"/>
    </location>
</feature>
<dbReference type="InterPro" id="IPR017926">
    <property type="entry name" value="GATASE"/>
</dbReference>
<evidence type="ECO:0000259" key="1">
    <source>
        <dbReference type="Pfam" id="PF00117"/>
    </source>
</evidence>
<dbReference type="InterPro" id="IPR029062">
    <property type="entry name" value="Class_I_gatase-like"/>
</dbReference>
<dbReference type="RefSeq" id="WP_092570244.1">
    <property type="nucleotide sequence ID" value="NZ_BMXH01000005.1"/>
</dbReference>
<dbReference type="CDD" id="cd01741">
    <property type="entry name" value="GATase1_1"/>
    <property type="match status" value="1"/>
</dbReference>
<dbReference type="Pfam" id="PF00117">
    <property type="entry name" value="GATase"/>
    <property type="match status" value="1"/>
</dbReference>
<evidence type="ECO:0000313" key="2">
    <source>
        <dbReference type="EMBL" id="SDX58941.1"/>
    </source>
</evidence>
<evidence type="ECO:0000313" key="3">
    <source>
        <dbReference type="Proteomes" id="UP000198500"/>
    </source>
</evidence>
<sequence length="230" mass="25584">MTISSAIVLLHSKEDTTGSLPAILDEHALDIDIRYVDDTLPDPGDDQLVIAMGSIESPYDHTLPWLSGELAWLKSLVARNHPVLGICFGSQVLARALGGETYRNHAPEIGWTPVETTDPALLPSGPWLNFHFDAFTAPPAAHLLASTPMAHQAYIHRRQMGMQFHPEITPAMFDSWLAAWEQMASGRQFLADHPDIPGRLKQEIADNEADNRHRFKRVFSTYLNRVNSAS</sequence>
<dbReference type="EMBL" id="FNNI01000006">
    <property type="protein sequence ID" value="SDX58941.1"/>
    <property type="molecule type" value="Genomic_DNA"/>
</dbReference>
<name>A0A1H3CXS7_9GAMM</name>
<dbReference type="InterPro" id="IPR044992">
    <property type="entry name" value="ChyE-like"/>
</dbReference>
<keyword evidence="2" id="KW-0808">Transferase</keyword>
<reference evidence="2 3" key="1">
    <citation type="submission" date="2016-10" db="EMBL/GenBank/DDBJ databases">
        <authorList>
            <person name="de Groot N.N."/>
        </authorList>
    </citation>
    <scope>NUCLEOTIDE SEQUENCE [LARGE SCALE GENOMIC DNA]</scope>
    <source>
        <strain evidence="2 3">DSM 19219</strain>
    </source>
</reference>
<accession>A0A1H3CXS7</accession>
<dbReference type="OrthoDB" id="9813383at2"/>
<protein>
    <submittedName>
        <fullName evidence="2">GMP synthase-Glutamine amidotransferase</fullName>
    </submittedName>
</protein>
<dbReference type="STRING" id="574349.SAMN05443545_106136"/>
<dbReference type="AlphaFoldDB" id="A0A1H3CXS7"/>
<dbReference type="PROSITE" id="PS51273">
    <property type="entry name" value="GATASE_TYPE_1"/>
    <property type="match status" value="1"/>
</dbReference>
<dbReference type="Gene3D" id="3.40.50.880">
    <property type="match status" value="1"/>
</dbReference>
<proteinExistence type="predicted"/>